<evidence type="ECO:0000313" key="2">
    <source>
        <dbReference type="Proteomes" id="UP001458880"/>
    </source>
</evidence>
<protein>
    <recommendedName>
        <fullName evidence="3">PiggyBac transposable element-derived protein domain-containing protein</fullName>
    </recommendedName>
</protein>
<gene>
    <name evidence="1" type="ORF">QE152_g25499</name>
</gene>
<sequence length="126" mass="14281">MILPTTGQKFTDGPTLTTNTDSPLDTLFDQELIDLILLSQICIVSKTVLDCLNEAELRAVLGMLILMGLDTLPSIRLCWSTDTNCVFNVLCHFTIDMCSKVDETRWILVKRTTVQKLRILKLDGYW</sequence>
<dbReference type="EMBL" id="JASPKY010000281">
    <property type="protein sequence ID" value="KAK9711353.1"/>
    <property type="molecule type" value="Genomic_DNA"/>
</dbReference>
<dbReference type="AlphaFoldDB" id="A0AAW1K0I8"/>
<accession>A0AAW1K0I8</accession>
<organism evidence="1 2">
    <name type="scientific">Popillia japonica</name>
    <name type="common">Japanese beetle</name>
    <dbReference type="NCBI Taxonomy" id="7064"/>
    <lineage>
        <taxon>Eukaryota</taxon>
        <taxon>Metazoa</taxon>
        <taxon>Ecdysozoa</taxon>
        <taxon>Arthropoda</taxon>
        <taxon>Hexapoda</taxon>
        <taxon>Insecta</taxon>
        <taxon>Pterygota</taxon>
        <taxon>Neoptera</taxon>
        <taxon>Endopterygota</taxon>
        <taxon>Coleoptera</taxon>
        <taxon>Polyphaga</taxon>
        <taxon>Scarabaeiformia</taxon>
        <taxon>Scarabaeidae</taxon>
        <taxon>Rutelinae</taxon>
        <taxon>Popillia</taxon>
    </lineage>
</organism>
<proteinExistence type="predicted"/>
<comment type="caution">
    <text evidence="1">The sequence shown here is derived from an EMBL/GenBank/DDBJ whole genome shotgun (WGS) entry which is preliminary data.</text>
</comment>
<evidence type="ECO:0008006" key="3">
    <source>
        <dbReference type="Google" id="ProtNLM"/>
    </source>
</evidence>
<reference evidence="1 2" key="1">
    <citation type="journal article" date="2024" name="BMC Genomics">
        <title>De novo assembly and annotation of Popillia japonica's genome with initial clues to its potential as an invasive pest.</title>
        <authorList>
            <person name="Cucini C."/>
            <person name="Boschi S."/>
            <person name="Funari R."/>
            <person name="Cardaioli E."/>
            <person name="Iannotti N."/>
            <person name="Marturano G."/>
            <person name="Paoli F."/>
            <person name="Bruttini M."/>
            <person name="Carapelli A."/>
            <person name="Frati F."/>
            <person name="Nardi F."/>
        </authorList>
    </citation>
    <scope>NUCLEOTIDE SEQUENCE [LARGE SCALE GENOMIC DNA]</scope>
    <source>
        <strain evidence="1">DMR45628</strain>
    </source>
</reference>
<name>A0AAW1K0I8_POPJA</name>
<evidence type="ECO:0000313" key="1">
    <source>
        <dbReference type="EMBL" id="KAK9711353.1"/>
    </source>
</evidence>
<dbReference type="Proteomes" id="UP001458880">
    <property type="component" value="Unassembled WGS sequence"/>
</dbReference>
<keyword evidence="2" id="KW-1185">Reference proteome</keyword>